<dbReference type="Proteomes" id="UP000193061">
    <property type="component" value="Unassembled WGS sequence"/>
</dbReference>
<accession>A0A1X6YXS2</accession>
<evidence type="ECO:0000313" key="3">
    <source>
        <dbReference type="EMBL" id="SLN34779.1"/>
    </source>
</evidence>
<keyword evidence="2" id="KW-0812">Transmembrane</keyword>
<keyword evidence="2" id="KW-1133">Transmembrane helix</keyword>
<feature type="compositionally biased region" description="Basic and acidic residues" evidence="1">
    <location>
        <begin position="12"/>
        <end position="26"/>
    </location>
</feature>
<evidence type="ECO:0000313" key="4">
    <source>
        <dbReference type="Proteomes" id="UP000193061"/>
    </source>
</evidence>
<dbReference type="EMBL" id="FWFX01000004">
    <property type="protein sequence ID" value="SLN34779.1"/>
    <property type="molecule type" value="Genomic_DNA"/>
</dbReference>
<feature type="region of interest" description="Disordered" evidence="1">
    <location>
        <begin position="1"/>
        <end position="26"/>
    </location>
</feature>
<gene>
    <name evidence="3" type="ORF">ROA7450_01603</name>
</gene>
<dbReference type="RefSeq" id="WP_085805153.1">
    <property type="nucleotide sequence ID" value="NZ_FWFX01000004.1"/>
</dbReference>
<reference evidence="3 4" key="1">
    <citation type="submission" date="2017-03" db="EMBL/GenBank/DDBJ databases">
        <authorList>
            <person name="Afonso C.L."/>
            <person name="Miller P.J."/>
            <person name="Scott M.A."/>
            <person name="Spackman E."/>
            <person name="Goraichik I."/>
            <person name="Dimitrov K.M."/>
            <person name="Suarez D.L."/>
            <person name="Swayne D.E."/>
        </authorList>
    </citation>
    <scope>NUCLEOTIDE SEQUENCE [LARGE SCALE GENOMIC DNA]</scope>
    <source>
        <strain evidence="3 4">CECT 7450</strain>
    </source>
</reference>
<dbReference type="OrthoDB" id="7853329at2"/>
<keyword evidence="2" id="KW-0472">Membrane</keyword>
<feature type="transmembrane region" description="Helical" evidence="2">
    <location>
        <begin position="36"/>
        <end position="58"/>
    </location>
</feature>
<sequence length="159" mass="17776">MNEEQKQAFQDRVARLSDKGKAQAEARKKTRKKGVVFERLAFPLSILAAFALGYFTAFLSRYVMYHMVGLPEPGKVDIASLVFAAAIILTMSAILKSKQKECATASSFGLLAAVFTLHNFVWEYPDLFEQVYGPDWVKSLQQQTEPSSLFVFGQVIELG</sequence>
<protein>
    <submittedName>
        <fullName evidence="3">Uncharacterized protein</fullName>
    </submittedName>
</protein>
<name>A0A1X6YXS2_9RHOB</name>
<organism evidence="3 4">
    <name type="scientific">Roseovarius albus</name>
    <dbReference type="NCBI Taxonomy" id="1247867"/>
    <lineage>
        <taxon>Bacteria</taxon>
        <taxon>Pseudomonadati</taxon>
        <taxon>Pseudomonadota</taxon>
        <taxon>Alphaproteobacteria</taxon>
        <taxon>Rhodobacterales</taxon>
        <taxon>Roseobacteraceae</taxon>
        <taxon>Roseovarius</taxon>
    </lineage>
</organism>
<evidence type="ECO:0000256" key="1">
    <source>
        <dbReference type="SAM" id="MobiDB-lite"/>
    </source>
</evidence>
<feature type="transmembrane region" description="Helical" evidence="2">
    <location>
        <begin position="78"/>
        <end position="95"/>
    </location>
</feature>
<keyword evidence="4" id="KW-1185">Reference proteome</keyword>
<evidence type="ECO:0000256" key="2">
    <source>
        <dbReference type="SAM" id="Phobius"/>
    </source>
</evidence>
<dbReference type="AlphaFoldDB" id="A0A1X6YXS2"/>
<feature type="transmembrane region" description="Helical" evidence="2">
    <location>
        <begin position="102"/>
        <end position="122"/>
    </location>
</feature>
<proteinExistence type="predicted"/>